<evidence type="ECO:0000313" key="2">
    <source>
        <dbReference type="EMBL" id="KAL1556985.1"/>
    </source>
</evidence>
<keyword evidence="1" id="KW-1133">Transmembrane helix</keyword>
<keyword evidence="1" id="KW-0812">Transmembrane</keyword>
<dbReference type="AlphaFoldDB" id="A0ABD1HLU4"/>
<name>A0ABD1HLU4_SALDI</name>
<dbReference type="EMBL" id="JBEAFC010000005">
    <property type="protein sequence ID" value="KAL1556985.1"/>
    <property type="molecule type" value="Genomic_DNA"/>
</dbReference>
<protein>
    <submittedName>
        <fullName evidence="2">Uncharacterized protein</fullName>
    </submittedName>
</protein>
<feature type="transmembrane region" description="Helical" evidence="1">
    <location>
        <begin position="74"/>
        <end position="94"/>
    </location>
</feature>
<feature type="transmembrane region" description="Helical" evidence="1">
    <location>
        <begin position="6"/>
        <end position="23"/>
    </location>
</feature>
<accession>A0ABD1HLU4</accession>
<keyword evidence="1" id="KW-0472">Membrane</keyword>
<organism evidence="2 3">
    <name type="scientific">Salvia divinorum</name>
    <name type="common">Maria pastora</name>
    <name type="synonym">Diviner's sage</name>
    <dbReference type="NCBI Taxonomy" id="28513"/>
    <lineage>
        <taxon>Eukaryota</taxon>
        <taxon>Viridiplantae</taxon>
        <taxon>Streptophyta</taxon>
        <taxon>Embryophyta</taxon>
        <taxon>Tracheophyta</taxon>
        <taxon>Spermatophyta</taxon>
        <taxon>Magnoliopsida</taxon>
        <taxon>eudicotyledons</taxon>
        <taxon>Gunneridae</taxon>
        <taxon>Pentapetalae</taxon>
        <taxon>asterids</taxon>
        <taxon>lamiids</taxon>
        <taxon>Lamiales</taxon>
        <taxon>Lamiaceae</taxon>
        <taxon>Nepetoideae</taxon>
        <taxon>Mentheae</taxon>
        <taxon>Salviinae</taxon>
        <taxon>Salvia</taxon>
        <taxon>Salvia subgen. Calosphace</taxon>
    </lineage>
</organism>
<proteinExistence type="predicted"/>
<evidence type="ECO:0000256" key="1">
    <source>
        <dbReference type="SAM" id="Phobius"/>
    </source>
</evidence>
<feature type="transmembrane region" description="Helical" evidence="1">
    <location>
        <begin position="30"/>
        <end position="49"/>
    </location>
</feature>
<comment type="caution">
    <text evidence="2">The sequence shown here is derived from an EMBL/GenBank/DDBJ whole genome shotgun (WGS) entry which is preliminary data.</text>
</comment>
<evidence type="ECO:0000313" key="3">
    <source>
        <dbReference type="Proteomes" id="UP001567538"/>
    </source>
</evidence>
<dbReference type="Proteomes" id="UP001567538">
    <property type="component" value="Unassembled WGS sequence"/>
</dbReference>
<gene>
    <name evidence="2" type="ORF">AAHA92_12530</name>
</gene>
<sequence>MLTVILFNFQCLIIGWFLINLPWKPVLVELVVGYLGLAVGYAPIFDVGVDRVYEGWQKEFIIFGFFSFQEKAVLGFYIVTGSIIKYLFTTSYILPGSSRP</sequence>
<keyword evidence="3" id="KW-1185">Reference proteome</keyword>
<reference evidence="2 3" key="1">
    <citation type="submission" date="2024-06" db="EMBL/GenBank/DDBJ databases">
        <title>A chromosome level genome sequence of Diviner's sage (Salvia divinorum).</title>
        <authorList>
            <person name="Ford S.A."/>
            <person name="Ro D.-K."/>
            <person name="Ness R.W."/>
            <person name="Phillips M.A."/>
        </authorList>
    </citation>
    <scope>NUCLEOTIDE SEQUENCE [LARGE SCALE GENOMIC DNA]</scope>
    <source>
        <strain evidence="2">SAF-2024a</strain>
        <tissue evidence="2">Leaf</tissue>
    </source>
</reference>